<gene>
    <name evidence="2" type="ORF">M6B38_149530</name>
</gene>
<keyword evidence="1" id="KW-0472">Membrane</keyword>
<keyword evidence="1" id="KW-1133">Transmembrane helix</keyword>
<feature type="transmembrane region" description="Helical" evidence="1">
    <location>
        <begin position="20"/>
        <end position="43"/>
    </location>
</feature>
<keyword evidence="1" id="KW-0812">Transmembrane</keyword>
<accession>A0AAX6F7P1</accession>
<name>A0AAX6F7P1_IRIPA</name>
<dbReference type="Proteomes" id="UP001140949">
    <property type="component" value="Unassembled WGS sequence"/>
</dbReference>
<dbReference type="EMBL" id="JANAVB010031220">
    <property type="protein sequence ID" value="KAJ6812199.1"/>
    <property type="molecule type" value="Genomic_DNA"/>
</dbReference>
<proteinExistence type="predicted"/>
<evidence type="ECO:0000256" key="1">
    <source>
        <dbReference type="SAM" id="Phobius"/>
    </source>
</evidence>
<reference evidence="2" key="2">
    <citation type="submission" date="2023-04" db="EMBL/GenBank/DDBJ databases">
        <authorList>
            <person name="Bruccoleri R.E."/>
            <person name="Oakeley E.J."/>
            <person name="Faust A.-M."/>
            <person name="Dessus-Babus S."/>
            <person name="Altorfer M."/>
            <person name="Burckhardt D."/>
            <person name="Oertli M."/>
            <person name="Naumann U."/>
            <person name="Petersen F."/>
            <person name="Wong J."/>
        </authorList>
    </citation>
    <scope>NUCLEOTIDE SEQUENCE</scope>
    <source>
        <strain evidence="2">GSM-AAB239-AS_SAM_17_03QT</strain>
        <tissue evidence="2">Leaf</tissue>
    </source>
</reference>
<reference evidence="2" key="1">
    <citation type="journal article" date="2023" name="GigaByte">
        <title>Genome assembly of the bearded iris, Iris pallida Lam.</title>
        <authorList>
            <person name="Bruccoleri R.E."/>
            <person name="Oakeley E.J."/>
            <person name="Faust A.M.E."/>
            <person name="Altorfer M."/>
            <person name="Dessus-Babus S."/>
            <person name="Burckhardt D."/>
            <person name="Oertli M."/>
            <person name="Naumann U."/>
            <person name="Petersen F."/>
            <person name="Wong J."/>
        </authorList>
    </citation>
    <scope>NUCLEOTIDE SEQUENCE</scope>
    <source>
        <strain evidence="2">GSM-AAB239-AS_SAM_17_03QT</strain>
    </source>
</reference>
<keyword evidence="3" id="KW-1185">Reference proteome</keyword>
<organism evidence="2 3">
    <name type="scientific">Iris pallida</name>
    <name type="common">Sweet iris</name>
    <dbReference type="NCBI Taxonomy" id="29817"/>
    <lineage>
        <taxon>Eukaryota</taxon>
        <taxon>Viridiplantae</taxon>
        <taxon>Streptophyta</taxon>
        <taxon>Embryophyta</taxon>
        <taxon>Tracheophyta</taxon>
        <taxon>Spermatophyta</taxon>
        <taxon>Magnoliopsida</taxon>
        <taxon>Liliopsida</taxon>
        <taxon>Asparagales</taxon>
        <taxon>Iridaceae</taxon>
        <taxon>Iridoideae</taxon>
        <taxon>Irideae</taxon>
        <taxon>Iris</taxon>
    </lineage>
</organism>
<evidence type="ECO:0000313" key="2">
    <source>
        <dbReference type="EMBL" id="KAJ6812199.1"/>
    </source>
</evidence>
<protein>
    <submittedName>
        <fullName evidence="2">Uncharacterized protein</fullName>
    </submittedName>
</protein>
<dbReference type="AlphaFoldDB" id="A0AAX6F7P1"/>
<sequence>MYIYEGPYTSYIYSWHDYVLVLRILGLGRYIFLWWPMQVWFTISVT</sequence>
<comment type="caution">
    <text evidence="2">The sequence shown here is derived from an EMBL/GenBank/DDBJ whole genome shotgun (WGS) entry which is preliminary data.</text>
</comment>
<evidence type="ECO:0000313" key="3">
    <source>
        <dbReference type="Proteomes" id="UP001140949"/>
    </source>
</evidence>